<gene>
    <name evidence="3" type="ORF">K491DRAFT_692052</name>
</gene>
<dbReference type="PROSITE" id="PS50010">
    <property type="entry name" value="DH_2"/>
    <property type="match status" value="1"/>
</dbReference>
<dbReference type="CDD" id="cd05992">
    <property type="entry name" value="PB1"/>
    <property type="match status" value="1"/>
</dbReference>
<feature type="compositionally biased region" description="Low complexity" evidence="1">
    <location>
        <begin position="38"/>
        <end position="67"/>
    </location>
</feature>
<feature type="compositionally biased region" description="Polar residues" evidence="1">
    <location>
        <begin position="589"/>
        <end position="605"/>
    </location>
</feature>
<dbReference type="PANTHER" id="PTHR47339">
    <property type="entry name" value="CELL DIVISION CONTROL PROTEIN 24"/>
    <property type="match status" value="1"/>
</dbReference>
<dbReference type="InterPro" id="IPR000219">
    <property type="entry name" value="DH_dom"/>
</dbReference>
<dbReference type="GO" id="GO:0030010">
    <property type="term" value="P:establishment of cell polarity"/>
    <property type="evidence" value="ECO:0007669"/>
    <property type="project" value="TreeGrafter"/>
</dbReference>
<dbReference type="GO" id="GO:0043332">
    <property type="term" value="C:mating projection tip"/>
    <property type="evidence" value="ECO:0007669"/>
    <property type="project" value="TreeGrafter"/>
</dbReference>
<dbReference type="Pfam" id="PF06395">
    <property type="entry name" value="CDC24"/>
    <property type="match status" value="1"/>
</dbReference>
<feature type="compositionally biased region" description="Acidic residues" evidence="1">
    <location>
        <begin position="616"/>
        <end position="629"/>
    </location>
</feature>
<dbReference type="EMBL" id="MU004337">
    <property type="protein sequence ID" value="KAF2656339.1"/>
    <property type="molecule type" value="Genomic_DNA"/>
</dbReference>
<evidence type="ECO:0000313" key="3">
    <source>
        <dbReference type="EMBL" id="KAF2656339.1"/>
    </source>
</evidence>
<dbReference type="GO" id="GO:0031106">
    <property type="term" value="P:septin ring organization"/>
    <property type="evidence" value="ECO:0007669"/>
    <property type="project" value="TreeGrafter"/>
</dbReference>
<dbReference type="Gene3D" id="2.30.29.30">
    <property type="entry name" value="Pleckstrin-homology domain (PH domain)/Phosphotyrosine-binding domain (PTB)"/>
    <property type="match status" value="1"/>
</dbReference>
<dbReference type="FunFam" id="2.30.29.30:FF:000364">
    <property type="entry name" value="Rho guanyl nucleotide exchange factor"/>
    <property type="match status" value="1"/>
</dbReference>
<dbReference type="AlphaFoldDB" id="A0A6A6T8S5"/>
<dbReference type="SMART" id="SM00325">
    <property type="entry name" value="RhoGEF"/>
    <property type="match status" value="1"/>
</dbReference>
<feature type="compositionally biased region" description="Low complexity" evidence="1">
    <location>
        <begin position="647"/>
        <end position="658"/>
    </location>
</feature>
<dbReference type="SUPFAM" id="SSF50729">
    <property type="entry name" value="PH domain-like"/>
    <property type="match status" value="1"/>
</dbReference>
<feature type="compositionally biased region" description="Polar residues" evidence="1">
    <location>
        <begin position="15"/>
        <end position="31"/>
    </location>
</feature>
<dbReference type="CDD" id="cd00160">
    <property type="entry name" value="RhoGEF"/>
    <property type="match status" value="1"/>
</dbReference>
<dbReference type="InterPro" id="IPR000270">
    <property type="entry name" value="PB1_dom"/>
</dbReference>
<dbReference type="SUPFAM" id="SSF54277">
    <property type="entry name" value="CAD &amp; PB1 domains"/>
    <property type="match status" value="1"/>
</dbReference>
<dbReference type="GO" id="GO:0005085">
    <property type="term" value="F:guanyl-nucleotide exchange factor activity"/>
    <property type="evidence" value="ECO:0007669"/>
    <property type="project" value="InterPro"/>
</dbReference>
<feature type="region of interest" description="Disordered" evidence="1">
    <location>
        <begin position="835"/>
        <end position="854"/>
    </location>
</feature>
<evidence type="ECO:0000259" key="2">
    <source>
        <dbReference type="PROSITE" id="PS50010"/>
    </source>
</evidence>
<proteinExistence type="predicted"/>
<sequence length="1029" mass="115109">MEVAFHSGLARAHTVQPSPTSTTHSRMNSSGGPPALMSHQSYQSQYSGYSHSSARDTQTTQGTTSSTLFGHPPVFPTSTPVNGGPVEAANNVLNKRADKDTGFFQRCLNLQLRLRAIPDFEQYMIEEEDKADEDADPVTLLWRTFRRGYPLMAIYNALPDNSKLSVDESRIPEKNRPKTAAYKFIQACVAELKFPKEEVFILGDLYGDDTTGFVKVTNVVNRVLDILVHLGIITTEAEVPEDASTISTVKRTQREHIIDELVKTERTYVQHLELLQMFKKLVEEKGKVTGDVVHDIFLNLNALLDFQRRFLIRVEQTNAQPASEQNWGNLFVLYKEAFKVYEPYIANQKRCEEMVLREFDKLRETGGSTEMQQLVETPVALTAFLLKPFQRLTKYPLLLKELRDKGDLDEHRKEDISRGMLAAAAALERTNAAIAREERVEAVEELKTLVEDWKGHRIEGFGELLLHGQFTVLKGESIAAKNEEREYKIFLFEMILLCCKEINPNKQKNRMKAMTKNGKNKLQLKGRIFMQNVTETVSLQKPGSYTCQIFWKGDPGIENFIIRFNSEEVMKKWATQVDTQRRVWRDQARSSNSTTHSKPSDTQFNYMRDKVLENPYQEDDDDEGDEDLDTVIPGYPGPQDNYVRQNSSSVPPRSRSTTGDSAANEPDGRVPPPRFPMGYSAQPQLTLRTQQLAAAGNQDSYFSPTVDSPMSTFSNARTSSSSAGTFPFPRQAPPNGFHDENNRYTAPVPSRSHMSRDGPMNPGAYPNARGAQRPSLPPNAGSAMMAQGRLRAASSPDIHNPNLPGRRLPNGQQTPVPDVPPFPTHYAYNAAIVNRNHTNSPSGLPPRSATQSPAIQRDRLVQQRTAAELANTDYHGGPARRDPAHVPSGRTMTPASSFERTGTPASIDSRTMSPPLSIQSHATSELNSGLPTQLKVKVHCPSAGSTMTLVVSTTISFQSLKDRIDAKLQRSTSVSLAAGQVKLKYLDEDDYVSIEEDEDVQIAFETWKEQQRDLNPAGQQLGEIELFCQ</sequence>
<dbReference type="InterPro" id="IPR011993">
    <property type="entry name" value="PH-like_dom_sf"/>
</dbReference>
<name>A0A6A6T8S5_9PLEO</name>
<dbReference type="Gene3D" id="1.20.900.10">
    <property type="entry name" value="Dbl homology (DH) domain"/>
    <property type="match status" value="1"/>
</dbReference>
<dbReference type="PANTHER" id="PTHR47339:SF1">
    <property type="entry name" value="CELL DIVISION CONTROL PROTEIN 24"/>
    <property type="match status" value="1"/>
</dbReference>
<dbReference type="GO" id="GO:0000935">
    <property type="term" value="C:division septum"/>
    <property type="evidence" value="ECO:0007669"/>
    <property type="project" value="TreeGrafter"/>
</dbReference>
<dbReference type="InterPro" id="IPR033511">
    <property type="entry name" value="Cdc24/Scd1_PH_dom"/>
</dbReference>
<evidence type="ECO:0000256" key="1">
    <source>
        <dbReference type="SAM" id="MobiDB-lite"/>
    </source>
</evidence>
<dbReference type="GO" id="GO:0005634">
    <property type="term" value="C:nucleus"/>
    <property type="evidence" value="ECO:0007669"/>
    <property type="project" value="TreeGrafter"/>
</dbReference>
<organism evidence="3 4">
    <name type="scientific">Lophiostoma macrostomum CBS 122681</name>
    <dbReference type="NCBI Taxonomy" id="1314788"/>
    <lineage>
        <taxon>Eukaryota</taxon>
        <taxon>Fungi</taxon>
        <taxon>Dikarya</taxon>
        <taxon>Ascomycota</taxon>
        <taxon>Pezizomycotina</taxon>
        <taxon>Dothideomycetes</taxon>
        <taxon>Pleosporomycetidae</taxon>
        <taxon>Pleosporales</taxon>
        <taxon>Lophiostomataceae</taxon>
        <taxon>Lophiostoma</taxon>
    </lineage>
</organism>
<protein>
    <recommendedName>
        <fullName evidence="2">DH domain-containing protein</fullName>
    </recommendedName>
</protein>
<feature type="compositionally biased region" description="Polar residues" evidence="1">
    <location>
        <begin position="890"/>
        <end position="911"/>
    </location>
</feature>
<feature type="region of interest" description="Disordered" evidence="1">
    <location>
        <begin position="1"/>
        <end position="83"/>
    </location>
</feature>
<dbReference type="OrthoDB" id="1594986at2759"/>
<dbReference type="InterPro" id="IPR035899">
    <property type="entry name" value="DBL_dom_sf"/>
</dbReference>
<reference evidence="3" key="1">
    <citation type="journal article" date="2020" name="Stud. Mycol.">
        <title>101 Dothideomycetes genomes: a test case for predicting lifestyles and emergence of pathogens.</title>
        <authorList>
            <person name="Haridas S."/>
            <person name="Albert R."/>
            <person name="Binder M."/>
            <person name="Bloem J."/>
            <person name="Labutti K."/>
            <person name="Salamov A."/>
            <person name="Andreopoulos B."/>
            <person name="Baker S."/>
            <person name="Barry K."/>
            <person name="Bills G."/>
            <person name="Bluhm B."/>
            <person name="Cannon C."/>
            <person name="Castanera R."/>
            <person name="Culley D."/>
            <person name="Daum C."/>
            <person name="Ezra D."/>
            <person name="Gonzalez J."/>
            <person name="Henrissat B."/>
            <person name="Kuo A."/>
            <person name="Liang C."/>
            <person name="Lipzen A."/>
            <person name="Lutzoni F."/>
            <person name="Magnuson J."/>
            <person name="Mondo S."/>
            <person name="Nolan M."/>
            <person name="Ohm R."/>
            <person name="Pangilinan J."/>
            <person name="Park H.-J."/>
            <person name="Ramirez L."/>
            <person name="Alfaro M."/>
            <person name="Sun H."/>
            <person name="Tritt A."/>
            <person name="Yoshinaga Y."/>
            <person name="Zwiers L.-H."/>
            <person name="Turgeon B."/>
            <person name="Goodwin S."/>
            <person name="Spatafora J."/>
            <person name="Crous P."/>
            <person name="Grigoriev I."/>
        </authorList>
    </citation>
    <scope>NUCLEOTIDE SEQUENCE</scope>
    <source>
        <strain evidence="3">CBS 122681</strain>
    </source>
</reference>
<dbReference type="InterPro" id="IPR010481">
    <property type="entry name" value="Cdc24/Scd1_N"/>
</dbReference>
<feature type="region of interest" description="Disordered" evidence="1">
    <location>
        <begin position="747"/>
        <end position="823"/>
    </location>
</feature>
<keyword evidence="4" id="KW-1185">Reference proteome</keyword>
<evidence type="ECO:0000313" key="4">
    <source>
        <dbReference type="Proteomes" id="UP000799324"/>
    </source>
</evidence>
<dbReference type="Pfam" id="PF15411">
    <property type="entry name" value="PH_10"/>
    <property type="match status" value="1"/>
</dbReference>
<dbReference type="CDD" id="cd13246">
    <property type="entry name" value="PH_Scd1"/>
    <property type="match status" value="1"/>
</dbReference>
<feature type="domain" description="DH" evidence="2">
    <location>
        <begin position="253"/>
        <end position="433"/>
    </location>
</feature>
<accession>A0A6A6T8S5</accession>
<feature type="region of interest" description="Disordered" evidence="1">
    <location>
        <begin position="581"/>
        <end position="677"/>
    </location>
</feature>
<dbReference type="SUPFAM" id="SSF48065">
    <property type="entry name" value="DBL homology domain (DH-domain)"/>
    <property type="match status" value="1"/>
</dbReference>
<dbReference type="Pfam" id="PF00621">
    <property type="entry name" value="RhoGEF"/>
    <property type="match status" value="1"/>
</dbReference>
<feature type="region of interest" description="Disordered" evidence="1">
    <location>
        <begin position="869"/>
        <end position="911"/>
    </location>
</feature>
<dbReference type="Pfam" id="PF00564">
    <property type="entry name" value="PB1"/>
    <property type="match status" value="1"/>
</dbReference>
<dbReference type="Gene3D" id="3.10.20.90">
    <property type="entry name" value="Phosphatidylinositol 3-kinase Catalytic Subunit, Chain A, domain 1"/>
    <property type="match status" value="1"/>
</dbReference>
<dbReference type="InterPro" id="IPR053026">
    <property type="entry name" value="CDC42_GEF"/>
</dbReference>
<dbReference type="FunFam" id="3.10.20.90:FF:000176">
    <property type="entry name" value="Rho guanyl nucleotide exchange factor"/>
    <property type="match status" value="1"/>
</dbReference>
<dbReference type="Proteomes" id="UP000799324">
    <property type="component" value="Unassembled WGS sequence"/>
</dbReference>
<dbReference type="GO" id="GO:0005737">
    <property type="term" value="C:cytoplasm"/>
    <property type="evidence" value="ECO:0007669"/>
    <property type="project" value="TreeGrafter"/>
</dbReference>